<evidence type="ECO:0000313" key="1">
    <source>
        <dbReference type="EMBL" id="JAH10524.1"/>
    </source>
</evidence>
<protein>
    <submittedName>
        <fullName evidence="1">Uncharacterized protein</fullName>
    </submittedName>
</protein>
<proteinExistence type="predicted"/>
<reference evidence="1" key="2">
    <citation type="journal article" date="2015" name="Fish Shellfish Immunol.">
        <title>Early steps in the European eel (Anguilla anguilla)-Vibrio vulnificus interaction in the gills: Role of the RtxA13 toxin.</title>
        <authorList>
            <person name="Callol A."/>
            <person name="Pajuelo D."/>
            <person name="Ebbesson L."/>
            <person name="Teles M."/>
            <person name="MacKenzie S."/>
            <person name="Amaro C."/>
        </authorList>
    </citation>
    <scope>NUCLEOTIDE SEQUENCE</scope>
</reference>
<name>A0A0E9Q1A3_ANGAN</name>
<accession>A0A0E9Q1A3</accession>
<sequence>MTRRRGLRFLRVLHWFQYTRQDQYSVENHLNPKQIRMRPRSGANG</sequence>
<dbReference type="EMBL" id="GBXM01098053">
    <property type="protein sequence ID" value="JAH10524.1"/>
    <property type="molecule type" value="Transcribed_RNA"/>
</dbReference>
<organism evidence="1">
    <name type="scientific">Anguilla anguilla</name>
    <name type="common">European freshwater eel</name>
    <name type="synonym">Muraena anguilla</name>
    <dbReference type="NCBI Taxonomy" id="7936"/>
    <lineage>
        <taxon>Eukaryota</taxon>
        <taxon>Metazoa</taxon>
        <taxon>Chordata</taxon>
        <taxon>Craniata</taxon>
        <taxon>Vertebrata</taxon>
        <taxon>Euteleostomi</taxon>
        <taxon>Actinopterygii</taxon>
        <taxon>Neopterygii</taxon>
        <taxon>Teleostei</taxon>
        <taxon>Anguilliformes</taxon>
        <taxon>Anguillidae</taxon>
        <taxon>Anguilla</taxon>
    </lineage>
</organism>
<reference evidence="1" key="1">
    <citation type="submission" date="2014-11" db="EMBL/GenBank/DDBJ databases">
        <authorList>
            <person name="Amaro Gonzalez C."/>
        </authorList>
    </citation>
    <scope>NUCLEOTIDE SEQUENCE</scope>
</reference>
<dbReference type="AlphaFoldDB" id="A0A0E9Q1A3"/>